<keyword evidence="6" id="KW-0460">Magnesium</keyword>
<gene>
    <name evidence="8" type="ORF">B0T23DRAFT_405826</name>
</gene>
<dbReference type="GO" id="GO:0005737">
    <property type="term" value="C:cytoplasm"/>
    <property type="evidence" value="ECO:0007669"/>
    <property type="project" value="InterPro"/>
</dbReference>
<dbReference type="PANTHER" id="PTHR10286">
    <property type="entry name" value="INORGANIC PYROPHOSPHATASE"/>
    <property type="match status" value="1"/>
</dbReference>
<name>A0AAJ0MQP6_9PEZI</name>
<accession>A0AAJ0MQP6</accession>
<comment type="cofactor">
    <cofactor evidence="1">
        <name>Mg(2+)</name>
        <dbReference type="ChEBI" id="CHEBI:18420"/>
    </cofactor>
</comment>
<evidence type="ECO:0000256" key="3">
    <source>
        <dbReference type="ARBA" id="ARBA00012146"/>
    </source>
</evidence>
<dbReference type="EMBL" id="JAULSX010000005">
    <property type="protein sequence ID" value="KAK3491086.1"/>
    <property type="molecule type" value="Genomic_DNA"/>
</dbReference>
<reference evidence="8 9" key="1">
    <citation type="journal article" date="2023" name="Mol. Phylogenet. Evol.">
        <title>Genome-scale phylogeny and comparative genomics of the fungal order Sordariales.</title>
        <authorList>
            <person name="Hensen N."/>
            <person name="Bonometti L."/>
            <person name="Westerberg I."/>
            <person name="Brannstrom I.O."/>
            <person name="Guillou S."/>
            <person name="Cros-Aarteil S."/>
            <person name="Calhoun S."/>
            <person name="Haridas S."/>
            <person name="Kuo A."/>
            <person name="Mondo S."/>
            <person name="Pangilinan J."/>
            <person name="Riley R."/>
            <person name="LaButti K."/>
            <person name="Andreopoulos B."/>
            <person name="Lipzen A."/>
            <person name="Chen C."/>
            <person name="Yan M."/>
            <person name="Daum C."/>
            <person name="Ng V."/>
            <person name="Clum A."/>
            <person name="Steindorff A."/>
            <person name="Ohm R.A."/>
            <person name="Martin F."/>
            <person name="Silar P."/>
            <person name="Natvig D.O."/>
            <person name="Lalanne C."/>
            <person name="Gautier V."/>
            <person name="Ament-Velasquez S.L."/>
            <person name="Kruys A."/>
            <person name="Hutchinson M.I."/>
            <person name="Powell A.J."/>
            <person name="Barry K."/>
            <person name="Miller A.N."/>
            <person name="Grigoriev I.V."/>
            <person name="Debuchy R."/>
            <person name="Gladieux P."/>
            <person name="Hiltunen Thoren M."/>
            <person name="Johannesson H."/>
        </authorList>
    </citation>
    <scope>NUCLEOTIDE SEQUENCE [LARGE SCALE GENOMIC DNA]</scope>
    <source>
        <strain evidence="8 9">FGSC 10403</strain>
    </source>
</reference>
<evidence type="ECO:0000313" key="8">
    <source>
        <dbReference type="EMBL" id="KAK3491086.1"/>
    </source>
</evidence>
<dbReference type="InterPro" id="IPR008162">
    <property type="entry name" value="Pyrophosphatase"/>
</dbReference>
<dbReference type="InterPro" id="IPR036649">
    <property type="entry name" value="Pyrophosphatase_sf"/>
</dbReference>
<dbReference type="SUPFAM" id="SSF50324">
    <property type="entry name" value="Inorganic pyrophosphatase"/>
    <property type="match status" value="1"/>
</dbReference>
<comment type="similarity">
    <text evidence="2">Belongs to the PPase family.</text>
</comment>
<sequence>MAFSPQHHHGCNHHSENNHADHDSDNDTKIKYTLSKSGRPYTLSHKIYFLRTSSSSSFSSSSSSDDNRNHPKTIPISPFHDIPLFHSRHQEIYNMIVEIPRWSQAKFEISRSLPLNPIVQDVLSAHPNQPRFVPNLFPYKGYLWNYGCLPQTWESPHYKGPDADAAEGARGDNDPIDACEIGTRVAYTGEVKQVKVLGVLGLVDAGEMDWKVLVVDVRDKLAQKVDDVKDVERECPGLLEATRDWFTWYGVPEGRKKNRFALGGEWKGREYAVGVIKECEEMWKELVRGEVEGSEDVCLKNTTLDGTPGKVDPESVKLPPNEDLPPAEVEQDLEEVAYVDRKKGDEDEDEVGTEDKGTNYEEDSMTHDDEWDDLANDSALDDLKMLNVNLNFW</sequence>
<dbReference type="PROSITE" id="PS00387">
    <property type="entry name" value="PPASE"/>
    <property type="match status" value="1"/>
</dbReference>
<dbReference type="GO" id="GO:0006796">
    <property type="term" value="P:phosphate-containing compound metabolic process"/>
    <property type="evidence" value="ECO:0007669"/>
    <property type="project" value="InterPro"/>
</dbReference>
<evidence type="ECO:0000313" key="9">
    <source>
        <dbReference type="Proteomes" id="UP001285908"/>
    </source>
</evidence>
<protein>
    <recommendedName>
        <fullName evidence="3">inorganic diphosphatase</fullName>
        <ecNumber evidence="3">3.6.1.1</ecNumber>
    </recommendedName>
</protein>
<evidence type="ECO:0000256" key="2">
    <source>
        <dbReference type="ARBA" id="ARBA00006220"/>
    </source>
</evidence>
<feature type="compositionally biased region" description="Basic and acidic residues" evidence="7">
    <location>
        <begin position="13"/>
        <end position="30"/>
    </location>
</feature>
<comment type="caution">
    <text evidence="8">The sequence shown here is derived from an EMBL/GenBank/DDBJ whole genome shotgun (WGS) entry which is preliminary data.</text>
</comment>
<organism evidence="8 9">
    <name type="scientific">Neurospora hispaniola</name>
    <dbReference type="NCBI Taxonomy" id="588809"/>
    <lineage>
        <taxon>Eukaryota</taxon>
        <taxon>Fungi</taxon>
        <taxon>Dikarya</taxon>
        <taxon>Ascomycota</taxon>
        <taxon>Pezizomycotina</taxon>
        <taxon>Sordariomycetes</taxon>
        <taxon>Sordariomycetidae</taxon>
        <taxon>Sordariales</taxon>
        <taxon>Sordariaceae</taxon>
        <taxon>Neurospora</taxon>
    </lineage>
</organism>
<keyword evidence="5" id="KW-0378">Hydrolase</keyword>
<proteinExistence type="inferred from homology"/>
<feature type="region of interest" description="Disordered" evidence="7">
    <location>
        <begin position="1"/>
        <end position="31"/>
    </location>
</feature>
<dbReference type="GO" id="GO:0004427">
    <property type="term" value="F:inorganic diphosphate phosphatase activity"/>
    <property type="evidence" value="ECO:0007669"/>
    <property type="project" value="UniProtKB-EC"/>
</dbReference>
<keyword evidence="4" id="KW-0479">Metal-binding</keyword>
<dbReference type="CDD" id="cd00412">
    <property type="entry name" value="pyrophosphatase"/>
    <property type="match status" value="1"/>
</dbReference>
<dbReference type="GO" id="GO:0000287">
    <property type="term" value="F:magnesium ion binding"/>
    <property type="evidence" value="ECO:0007669"/>
    <property type="project" value="InterPro"/>
</dbReference>
<dbReference type="EC" id="3.6.1.1" evidence="3"/>
<keyword evidence="9" id="KW-1185">Reference proteome</keyword>
<dbReference type="GeneID" id="87876675"/>
<dbReference type="AlphaFoldDB" id="A0AAJ0MQP6"/>
<feature type="compositionally biased region" description="Basic and acidic residues" evidence="7">
    <location>
        <begin position="353"/>
        <end position="368"/>
    </location>
</feature>
<evidence type="ECO:0000256" key="4">
    <source>
        <dbReference type="ARBA" id="ARBA00022723"/>
    </source>
</evidence>
<dbReference type="RefSeq" id="XP_062692269.1">
    <property type="nucleotide sequence ID" value="XM_062839053.1"/>
</dbReference>
<dbReference type="Pfam" id="PF00719">
    <property type="entry name" value="Pyrophosphatase"/>
    <property type="match status" value="1"/>
</dbReference>
<evidence type="ECO:0000256" key="5">
    <source>
        <dbReference type="ARBA" id="ARBA00022801"/>
    </source>
</evidence>
<evidence type="ECO:0000256" key="7">
    <source>
        <dbReference type="SAM" id="MobiDB-lite"/>
    </source>
</evidence>
<feature type="region of interest" description="Disordered" evidence="7">
    <location>
        <begin position="338"/>
        <end position="373"/>
    </location>
</feature>
<dbReference type="Proteomes" id="UP001285908">
    <property type="component" value="Unassembled WGS sequence"/>
</dbReference>
<evidence type="ECO:0000256" key="6">
    <source>
        <dbReference type="ARBA" id="ARBA00022842"/>
    </source>
</evidence>
<evidence type="ECO:0000256" key="1">
    <source>
        <dbReference type="ARBA" id="ARBA00001946"/>
    </source>
</evidence>
<feature type="compositionally biased region" description="Basic residues" evidence="7">
    <location>
        <begin position="1"/>
        <end position="12"/>
    </location>
</feature>
<dbReference type="Gene3D" id="3.90.80.10">
    <property type="entry name" value="Inorganic pyrophosphatase"/>
    <property type="match status" value="1"/>
</dbReference>